<name>A0A0S4QY01_9ACTN</name>
<dbReference type="RefSeq" id="WP_091285556.1">
    <property type="nucleotide sequence ID" value="NZ_FAOZ01000041.1"/>
</dbReference>
<dbReference type="Proteomes" id="UP000198802">
    <property type="component" value="Unassembled WGS sequence"/>
</dbReference>
<evidence type="ECO:0000313" key="2">
    <source>
        <dbReference type="Proteomes" id="UP000198802"/>
    </source>
</evidence>
<accession>A0A0S4QY01</accession>
<sequence>MTIDLTGGLDAEREFVLPGQPDDPEMRESVNAWIWDDGAEFGLPRVGIEAVGDQWETHDIQVNIALADGRVFNIFDAGKVHNPIGADGRPRILGAGPLSYELVEPFRHWRGRLDGLAVQTTVGAQIDGSYRRGASDGPLVPVELDLDLRSAVPPWEGGTLLEEAGRVLATQEEGALMGGPRFEQLFRASGRLRLGDEVFDLLGGGLRIRRAGIRRLAAFRGHVWQSALFPSGRAFGLCLYPPRPDGRPTFNEGYLFDGDGELIPARVTRAPWLRELRASGGDVSVTLETSRGETTIEGETFLSTFATMGADIGSASRLHLQQALARYSWDGETANGMIERSAVLG</sequence>
<keyword evidence="2" id="KW-1185">Reference proteome</keyword>
<dbReference type="AlphaFoldDB" id="A0A0S4QY01"/>
<proteinExistence type="predicted"/>
<organism evidence="1 2">
    <name type="scientific">Parafrankia irregularis</name>
    <dbReference type="NCBI Taxonomy" id="795642"/>
    <lineage>
        <taxon>Bacteria</taxon>
        <taxon>Bacillati</taxon>
        <taxon>Actinomycetota</taxon>
        <taxon>Actinomycetes</taxon>
        <taxon>Frankiales</taxon>
        <taxon>Frankiaceae</taxon>
        <taxon>Parafrankia</taxon>
    </lineage>
</organism>
<protein>
    <recommendedName>
        <fullName evidence="3">Tocopherol cyclase</fullName>
    </recommendedName>
</protein>
<gene>
    <name evidence="1" type="ORF">Ga0074812_14132</name>
</gene>
<dbReference type="SUPFAM" id="SSF159245">
    <property type="entry name" value="AttH-like"/>
    <property type="match status" value="1"/>
</dbReference>
<reference evidence="2" key="1">
    <citation type="submission" date="2015-11" db="EMBL/GenBank/DDBJ databases">
        <authorList>
            <person name="Varghese N."/>
        </authorList>
    </citation>
    <scope>NUCLEOTIDE SEQUENCE [LARGE SCALE GENOMIC DNA]</scope>
    <source>
        <strain evidence="2">DSM 45899</strain>
    </source>
</reference>
<dbReference type="EMBL" id="FAOZ01000041">
    <property type="protein sequence ID" value="CUU60513.1"/>
    <property type="molecule type" value="Genomic_DNA"/>
</dbReference>
<evidence type="ECO:0000313" key="1">
    <source>
        <dbReference type="EMBL" id="CUU60513.1"/>
    </source>
</evidence>
<evidence type="ECO:0008006" key="3">
    <source>
        <dbReference type="Google" id="ProtNLM"/>
    </source>
</evidence>